<keyword evidence="6" id="KW-0175">Coiled coil</keyword>
<dbReference type="SUPFAM" id="SSF52058">
    <property type="entry name" value="L domain-like"/>
    <property type="match status" value="1"/>
</dbReference>
<evidence type="ECO:0000256" key="11">
    <source>
        <dbReference type="ARBA" id="ARBA00040950"/>
    </source>
</evidence>
<name>A0A3B4TZH2_SERDU</name>
<dbReference type="RefSeq" id="XP_022608371.1">
    <property type="nucleotide sequence ID" value="XM_022752650.1"/>
</dbReference>
<keyword evidence="2" id="KW-0963">Cytoplasm</keyword>
<protein>
    <recommendedName>
        <fullName evidence="11">Dynein regulatory complex subunit 3</fullName>
    </recommendedName>
</protein>
<dbReference type="InterPro" id="IPR050576">
    <property type="entry name" value="Cilia_flagella_integrity"/>
</dbReference>
<dbReference type="STRING" id="41447.ENSSDUP00000011110"/>
<evidence type="ECO:0000256" key="10">
    <source>
        <dbReference type="ARBA" id="ARBA00038378"/>
    </source>
</evidence>
<sequence length="515" mass="60042">MKKLNYESQQTLMDEEVLQKAVAEQTSKAGKTATAGRIDFDAVPHIRLEYKNIQWIDHLWDFTSLARLDLNNNLIEKIEGLDRLINLTWLDLSFNKIEKIEGLESLQKLELLNLSNNRISVIKNMDKLETLSHFLIANNLLGQLDNVLYLRKFKNLFTLNLSGNPVSKEDDYKFFIAAYFPNLMYLDYRLLSDETKKEASSKYHYVLVKMRHEELQRQQAHAAEQSQKAELQLHKDAFVESLNGSYLFESMFKDDPEAETLHCIREVACLLQTFEHQMVDLCMQLFEIGLADHKRRETEVNYFFRGQTRALTDYQQKVSQTLADFEQQHKERIVELQQLSDPDVVKVKISHYNDEISKLSNSLMSLEFQMVSQLEDIIKKLDINISEMVANFSETIQGMFAQCRDLEDNYNQNVRKIAVATLEKVAKDDLDDDIPDDVRSLFTDKDTVMDALSTGHDNHLLKINNRENELVTGVNAWKVALIKGIQDKELKRNRMHLSDVHRYVDHLREQLEECL</sequence>
<dbReference type="Pfam" id="PF14580">
    <property type="entry name" value="LRR_9"/>
    <property type="match status" value="1"/>
</dbReference>
<accession>A0A3B4TZH2</accession>
<keyword evidence="3" id="KW-0433">Leucine-rich repeat</keyword>
<keyword evidence="7" id="KW-0969">Cilium</keyword>
<reference evidence="12" key="1">
    <citation type="submission" date="2025-08" db="UniProtKB">
        <authorList>
            <consortium name="Ensembl"/>
        </authorList>
    </citation>
    <scope>IDENTIFICATION</scope>
</reference>
<comment type="subcellular location">
    <subcellularLocation>
        <location evidence="1">Cytoplasm</location>
        <location evidence="1">Cytoskeleton</location>
        <location evidence="1">Flagellum axoneme</location>
    </subcellularLocation>
</comment>
<dbReference type="PANTHER" id="PTHR45973">
    <property type="entry name" value="PROTEIN PHOSPHATASE 1 REGULATORY SUBUNIT SDS22-RELATED"/>
    <property type="match status" value="1"/>
</dbReference>
<evidence type="ECO:0000313" key="12">
    <source>
        <dbReference type="Ensembl" id="ENSSDUP00000011110.1"/>
    </source>
</evidence>
<dbReference type="CTD" id="83450"/>
<dbReference type="Gene3D" id="3.80.10.10">
    <property type="entry name" value="Ribonuclease Inhibitor"/>
    <property type="match status" value="1"/>
</dbReference>
<dbReference type="SMART" id="SM00365">
    <property type="entry name" value="LRR_SD22"/>
    <property type="match status" value="3"/>
</dbReference>
<evidence type="ECO:0000256" key="7">
    <source>
        <dbReference type="ARBA" id="ARBA00023069"/>
    </source>
</evidence>
<keyword evidence="5" id="KW-0282">Flagellum</keyword>
<evidence type="ECO:0000256" key="6">
    <source>
        <dbReference type="ARBA" id="ARBA00023054"/>
    </source>
</evidence>
<keyword evidence="13" id="KW-1185">Reference proteome</keyword>
<dbReference type="GeneTree" id="ENSGT00940000159298"/>
<evidence type="ECO:0000256" key="9">
    <source>
        <dbReference type="ARBA" id="ARBA00023273"/>
    </source>
</evidence>
<evidence type="ECO:0000256" key="4">
    <source>
        <dbReference type="ARBA" id="ARBA00022737"/>
    </source>
</evidence>
<comment type="similarity">
    <text evidence="10">Belongs to the DRC3 family.</text>
</comment>
<dbReference type="OMA" id="SFMEMMT"/>
<dbReference type="GeneID" id="111227217"/>
<dbReference type="AlphaFoldDB" id="A0A3B4TZH2"/>
<evidence type="ECO:0000313" key="13">
    <source>
        <dbReference type="Proteomes" id="UP000261420"/>
    </source>
</evidence>
<evidence type="ECO:0000256" key="3">
    <source>
        <dbReference type="ARBA" id="ARBA00022614"/>
    </source>
</evidence>
<dbReference type="GO" id="GO:0005929">
    <property type="term" value="C:cilium"/>
    <property type="evidence" value="ECO:0007669"/>
    <property type="project" value="TreeGrafter"/>
</dbReference>
<evidence type="ECO:0000256" key="2">
    <source>
        <dbReference type="ARBA" id="ARBA00022490"/>
    </source>
</evidence>
<evidence type="ECO:0000256" key="8">
    <source>
        <dbReference type="ARBA" id="ARBA00023212"/>
    </source>
</evidence>
<keyword evidence="8" id="KW-0206">Cytoskeleton</keyword>
<dbReference type="InterPro" id="IPR032675">
    <property type="entry name" value="LRR_dom_sf"/>
</dbReference>
<dbReference type="PROSITE" id="PS51450">
    <property type="entry name" value="LRR"/>
    <property type="match status" value="3"/>
</dbReference>
<keyword evidence="4" id="KW-0677">Repeat</keyword>
<evidence type="ECO:0000256" key="5">
    <source>
        <dbReference type="ARBA" id="ARBA00022846"/>
    </source>
</evidence>
<organism evidence="12 13">
    <name type="scientific">Seriola dumerili</name>
    <name type="common">Greater amberjack</name>
    <name type="synonym">Caranx dumerili</name>
    <dbReference type="NCBI Taxonomy" id="41447"/>
    <lineage>
        <taxon>Eukaryota</taxon>
        <taxon>Metazoa</taxon>
        <taxon>Chordata</taxon>
        <taxon>Craniata</taxon>
        <taxon>Vertebrata</taxon>
        <taxon>Euteleostomi</taxon>
        <taxon>Actinopterygii</taxon>
        <taxon>Neopterygii</taxon>
        <taxon>Teleostei</taxon>
        <taxon>Neoteleostei</taxon>
        <taxon>Acanthomorphata</taxon>
        <taxon>Carangaria</taxon>
        <taxon>Carangiformes</taxon>
        <taxon>Carangidae</taxon>
        <taxon>Seriola</taxon>
    </lineage>
</organism>
<dbReference type="Proteomes" id="UP000261420">
    <property type="component" value="Unplaced"/>
</dbReference>
<dbReference type="InterPro" id="IPR001611">
    <property type="entry name" value="Leu-rich_rpt"/>
</dbReference>
<evidence type="ECO:0000256" key="1">
    <source>
        <dbReference type="ARBA" id="ARBA00004611"/>
    </source>
</evidence>
<reference evidence="12" key="2">
    <citation type="submission" date="2025-09" db="UniProtKB">
        <authorList>
            <consortium name="Ensembl"/>
        </authorList>
    </citation>
    <scope>IDENTIFICATION</scope>
</reference>
<proteinExistence type="inferred from homology"/>
<dbReference type="KEGG" id="sdu:111227217"/>
<dbReference type="Ensembl" id="ENSSDUT00000011319.1">
    <property type="protein sequence ID" value="ENSSDUP00000011110.1"/>
    <property type="gene ID" value="ENSSDUG00000008120.1"/>
</dbReference>
<keyword evidence="9" id="KW-0966">Cell projection</keyword>
<dbReference type="PANTHER" id="PTHR45973:SF12">
    <property type="entry name" value="DYNEIN REGULATORY COMPLEX SUBUNIT 3"/>
    <property type="match status" value="1"/>
</dbReference>